<dbReference type="EMBL" id="JAGSXJ010000021">
    <property type="protein sequence ID" value="KAH6678851.1"/>
    <property type="molecule type" value="Genomic_DNA"/>
</dbReference>
<gene>
    <name evidence="7" type="ORF">F5X68DRAFT_245280</name>
</gene>
<evidence type="ECO:0000256" key="2">
    <source>
        <dbReference type="ARBA" id="ARBA00022723"/>
    </source>
</evidence>
<comment type="caution">
    <text evidence="7">The sequence shown here is derived from an EMBL/GenBank/DDBJ whole genome shotgun (WGS) entry which is preliminary data.</text>
</comment>
<dbReference type="GO" id="GO:0000981">
    <property type="term" value="F:DNA-binding transcription factor activity, RNA polymerase II-specific"/>
    <property type="evidence" value="ECO:0007669"/>
    <property type="project" value="InterPro"/>
</dbReference>
<evidence type="ECO:0000313" key="8">
    <source>
        <dbReference type="Proteomes" id="UP000770015"/>
    </source>
</evidence>
<evidence type="ECO:0008006" key="9">
    <source>
        <dbReference type="Google" id="ProtNLM"/>
    </source>
</evidence>
<comment type="subcellular location">
    <subcellularLocation>
        <location evidence="1">Nucleus</location>
    </subcellularLocation>
</comment>
<reference evidence="7" key="1">
    <citation type="journal article" date="2021" name="Nat. Commun.">
        <title>Genetic determinants of endophytism in the Arabidopsis root mycobiome.</title>
        <authorList>
            <person name="Mesny F."/>
            <person name="Miyauchi S."/>
            <person name="Thiergart T."/>
            <person name="Pickel B."/>
            <person name="Atanasova L."/>
            <person name="Karlsson M."/>
            <person name="Huettel B."/>
            <person name="Barry K.W."/>
            <person name="Haridas S."/>
            <person name="Chen C."/>
            <person name="Bauer D."/>
            <person name="Andreopoulos W."/>
            <person name="Pangilinan J."/>
            <person name="LaButti K."/>
            <person name="Riley R."/>
            <person name="Lipzen A."/>
            <person name="Clum A."/>
            <person name="Drula E."/>
            <person name="Henrissat B."/>
            <person name="Kohler A."/>
            <person name="Grigoriev I.V."/>
            <person name="Martin F.M."/>
            <person name="Hacquard S."/>
        </authorList>
    </citation>
    <scope>NUCLEOTIDE SEQUENCE</scope>
    <source>
        <strain evidence="7">MPI-SDFR-AT-0117</strain>
    </source>
</reference>
<dbReference type="AlphaFoldDB" id="A0A9P8V690"/>
<keyword evidence="2" id="KW-0479">Metal-binding</keyword>
<dbReference type="PANTHER" id="PTHR47338">
    <property type="entry name" value="ZN(II)2CYS6 TRANSCRIPTION FACTOR (EUROFUNG)-RELATED"/>
    <property type="match status" value="1"/>
</dbReference>
<keyword evidence="5" id="KW-0539">Nucleus</keyword>
<evidence type="ECO:0000256" key="6">
    <source>
        <dbReference type="SAM" id="MobiDB-lite"/>
    </source>
</evidence>
<dbReference type="GO" id="GO:0005634">
    <property type="term" value="C:nucleus"/>
    <property type="evidence" value="ECO:0007669"/>
    <property type="project" value="UniProtKB-SubCell"/>
</dbReference>
<protein>
    <recommendedName>
        <fullName evidence="9">Transcription factor domain-containing protein</fullName>
    </recommendedName>
</protein>
<dbReference type="Proteomes" id="UP000770015">
    <property type="component" value="Unassembled WGS sequence"/>
</dbReference>
<sequence>MQRVVNGRVELSTLQTFCILALLDFDAGRQERSRMLCSLAASLAGSSKLHLDTPGPLWMREERRRCYWAIALLSNLSGGITSPSPVAPPFPRNPQDPALIPQLRPSPSDGSFKAMEVVLKVSDVWSKAQTYVKACATPAAKKRPFPWEPDSNFCTTTTSFMGLGARLPLSHRYRSMDISQMTHEMLETNRSFWGPWLMSRLMYHTIACLLNHPLLLTLQIGDAHNVTEAFLHQTSHSITNHVSWSIHFIQLMRSRDFVPSDPVVVYCAAVVATIELQRSLSRPKSSEALRRKSQSNYDECLGLIRTLQTKWSYARRVAQLLDNLAADMSSWANSEPLGTEESITVDLTRILDILDFEMRFQELAMDKSRVTRGSTPPSSIRLHKMTRE</sequence>
<dbReference type="GO" id="GO:0046872">
    <property type="term" value="F:metal ion binding"/>
    <property type="evidence" value="ECO:0007669"/>
    <property type="project" value="UniProtKB-KW"/>
</dbReference>
<dbReference type="CDD" id="cd12148">
    <property type="entry name" value="fungal_TF_MHR"/>
    <property type="match status" value="1"/>
</dbReference>
<keyword evidence="8" id="KW-1185">Reference proteome</keyword>
<accession>A0A9P8V690</accession>
<evidence type="ECO:0000256" key="1">
    <source>
        <dbReference type="ARBA" id="ARBA00004123"/>
    </source>
</evidence>
<dbReference type="OrthoDB" id="424974at2759"/>
<evidence type="ECO:0000256" key="5">
    <source>
        <dbReference type="ARBA" id="ARBA00023242"/>
    </source>
</evidence>
<proteinExistence type="predicted"/>
<evidence type="ECO:0000256" key="4">
    <source>
        <dbReference type="ARBA" id="ARBA00023163"/>
    </source>
</evidence>
<organism evidence="7 8">
    <name type="scientific">Plectosphaerella plurivora</name>
    <dbReference type="NCBI Taxonomy" id="936078"/>
    <lineage>
        <taxon>Eukaryota</taxon>
        <taxon>Fungi</taxon>
        <taxon>Dikarya</taxon>
        <taxon>Ascomycota</taxon>
        <taxon>Pezizomycotina</taxon>
        <taxon>Sordariomycetes</taxon>
        <taxon>Hypocreomycetidae</taxon>
        <taxon>Glomerellales</taxon>
        <taxon>Plectosphaerellaceae</taxon>
        <taxon>Plectosphaerella</taxon>
    </lineage>
</organism>
<evidence type="ECO:0000313" key="7">
    <source>
        <dbReference type="EMBL" id="KAH6678851.1"/>
    </source>
</evidence>
<feature type="region of interest" description="Disordered" evidence="6">
    <location>
        <begin position="368"/>
        <end position="388"/>
    </location>
</feature>
<dbReference type="InterPro" id="IPR050815">
    <property type="entry name" value="TF_fung"/>
</dbReference>
<keyword evidence="3" id="KW-0805">Transcription regulation</keyword>
<dbReference type="PANTHER" id="PTHR47338:SF9">
    <property type="entry name" value="ZN(II)2CYS6 TRANSCRIPTION FACTOR (EUROFUNG)"/>
    <property type="match status" value="1"/>
</dbReference>
<name>A0A9P8V690_9PEZI</name>
<evidence type="ECO:0000256" key="3">
    <source>
        <dbReference type="ARBA" id="ARBA00023015"/>
    </source>
</evidence>
<keyword evidence="4" id="KW-0804">Transcription</keyword>